<sequence length="300" mass="33569">MATSARRASWIVAASVGAVEALKDQAGLCRWNYVLRSLHQHASKANNRRMASAAAANSIERLRKEKSTEEKAKQSEESMRKVMALNLPPGSKGWHIMGNLFQFALSGKTFIHYICDLCALSDPIFTHRMGSRILIVITSAELAHKALITKGQEFASMPPENPTLTIFSCDKLTVNSVVYGPEWRSLRCNMVSSMLSSARLKEFRLARETGMDRFIDRIPAEAESSEGAVWVLKNARFAIFCILITMCFGVHLDGGSINRIDQFNYHAFIPLTCMHARTHLIMSKLVIIINSEAIALRNYF</sequence>
<dbReference type="Proteomes" id="UP000243459">
    <property type="component" value="Chromosome 3"/>
</dbReference>
<dbReference type="Pfam" id="PF00067">
    <property type="entry name" value="p450"/>
    <property type="match status" value="1"/>
</dbReference>
<dbReference type="PANTHER" id="PTHR47944:SF19">
    <property type="entry name" value="CYTOCHROME P450 77A4"/>
    <property type="match status" value="1"/>
</dbReference>
<evidence type="ECO:0000256" key="6">
    <source>
        <dbReference type="SAM" id="MobiDB-lite"/>
    </source>
</evidence>
<proteinExistence type="inferred from homology"/>
<dbReference type="PANTHER" id="PTHR47944">
    <property type="entry name" value="CYTOCHROME P450 98A9"/>
    <property type="match status" value="1"/>
</dbReference>
<keyword evidence="3" id="KW-0479">Metal-binding</keyword>
<evidence type="ECO:0000313" key="8">
    <source>
        <dbReference type="Proteomes" id="UP000243459"/>
    </source>
</evidence>
<feature type="compositionally biased region" description="Basic and acidic residues" evidence="6">
    <location>
        <begin position="60"/>
        <end position="78"/>
    </location>
</feature>
<evidence type="ECO:0000256" key="4">
    <source>
        <dbReference type="ARBA" id="ARBA00023002"/>
    </source>
</evidence>
<keyword evidence="2" id="KW-0349">Heme</keyword>
<dbReference type="GO" id="GO:0004497">
    <property type="term" value="F:monooxygenase activity"/>
    <property type="evidence" value="ECO:0007669"/>
    <property type="project" value="InterPro"/>
</dbReference>
<gene>
    <name evidence="7" type="ORF">A4U43_C03F8550</name>
</gene>
<evidence type="ECO:0000256" key="5">
    <source>
        <dbReference type="ARBA" id="ARBA00023004"/>
    </source>
</evidence>
<dbReference type="GO" id="GO:0016705">
    <property type="term" value="F:oxidoreductase activity, acting on paired donors, with incorporation or reduction of molecular oxygen"/>
    <property type="evidence" value="ECO:0007669"/>
    <property type="project" value="InterPro"/>
</dbReference>
<dbReference type="GO" id="GO:0005506">
    <property type="term" value="F:iron ion binding"/>
    <property type="evidence" value="ECO:0007669"/>
    <property type="project" value="InterPro"/>
</dbReference>
<protein>
    <submittedName>
        <fullName evidence="7">Uncharacterized protein</fullName>
    </submittedName>
</protein>
<evidence type="ECO:0000313" key="7">
    <source>
        <dbReference type="EMBL" id="ONK74638.1"/>
    </source>
</evidence>
<name>A0A5P1F8C9_ASPOF</name>
<keyword evidence="4" id="KW-0560">Oxidoreductase</keyword>
<feature type="region of interest" description="Disordered" evidence="6">
    <location>
        <begin position="59"/>
        <end position="78"/>
    </location>
</feature>
<evidence type="ECO:0000256" key="1">
    <source>
        <dbReference type="ARBA" id="ARBA00010617"/>
    </source>
</evidence>
<dbReference type="InterPro" id="IPR001128">
    <property type="entry name" value="Cyt_P450"/>
</dbReference>
<reference evidence="8" key="1">
    <citation type="journal article" date="2017" name="Nat. Commun.">
        <title>The asparagus genome sheds light on the origin and evolution of a young Y chromosome.</title>
        <authorList>
            <person name="Harkess A."/>
            <person name="Zhou J."/>
            <person name="Xu C."/>
            <person name="Bowers J.E."/>
            <person name="Van der Hulst R."/>
            <person name="Ayyampalayam S."/>
            <person name="Mercati F."/>
            <person name="Riccardi P."/>
            <person name="McKain M.R."/>
            <person name="Kakrana A."/>
            <person name="Tang H."/>
            <person name="Ray J."/>
            <person name="Groenendijk J."/>
            <person name="Arikit S."/>
            <person name="Mathioni S.M."/>
            <person name="Nakano M."/>
            <person name="Shan H."/>
            <person name="Telgmann-Rauber A."/>
            <person name="Kanno A."/>
            <person name="Yue Z."/>
            <person name="Chen H."/>
            <person name="Li W."/>
            <person name="Chen Y."/>
            <person name="Xu X."/>
            <person name="Zhang Y."/>
            <person name="Luo S."/>
            <person name="Chen H."/>
            <person name="Gao J."/>
            <person name="Mao Z."/>
            <person name="Pires J.C."/>
            <person name="Luo M."/>
            <person name="Kudrna D."/>
            <person name="Wing R.A."/>
            <person name="Meyers B.C."/>
            <person name="Yi K."/>
            <person name="Kong H."/>
            <person name="Lavrijsen P."/>
            <person name="Sunseri F."/>
            <person name="Falavigna A."/>
            <person name="Ye Y."/>
            <person name="Leebens-Mack J.H."/>
            <person name="Chen G."/>
        </authorList>
    </citation>
    <scope>NUCLEOTIDE SEQUENCE [LARGE SCALE GENOMIC DNA]</scope>
    <source>
        <strain evidence="8">cv. DH0086</strain>
    </source>
</reference>
<keyword evidence="8" id="KW-1185">Reference proteome</keyword>
<dbReference type="EMBL" id="CM007383">
    <property type="protein sequence ID" value="ONK74638.1"/>
    <property type="molecule type" value="Genomic_DNA"/>
</dbReference>
<dbReference type="InterPro" id="IPR022251">
    <property type="entry name" value="DUF3774_wound-induced"/>
</dbReference>
<organism evidence="7 8">
    <name type="scientific">Asparagus officinalis</name>
    <name type="common">Garden asparagus</name>
    <dbReference type="NCBI Taxonomy" id="4686"/>
    <lineage>
        <taxon>Eukaryota</taxon>
        <taxon>Viridiplantae</taxon>
        <taxon>Streptophyta</taxon>
        <taxon>Embryophyta</taxon>
        <taxon>Tracheophyta</taxon>
        <taxon>Spermatophyta</taxon>
        <taxon>Magnoliopsida</taxon>
        <taxon>Liliopsida</taxon>
        <taxon>Asparagales</taxon>
        <taxon>Asparagaceae</taxon>
        <taxon>Asparagoideae</taxon>
        <taxon>Asparagus</taxon>
    </lineage>
</organism>
<dbReference type="SUPFAM" id="SSF48264">
    <property type="entry name" value="Cytochrome P450"/>
    <property type="match status" value="1"/>
</dbReference>
<evidence type="ECO:0000256" key="2">
    <source>
        <dbReference type="ARBA" id="ARBA00022617"/>
    </source>
</evidence>
<dbReference type="Gene3D" id="1.10.630.10">
    <property type="entry name" value="Cytochrome P450"/>
    <property type="match status" value="1"/>
</dbReference>
<evidence type="ECO:0000256" key="3">
    <source>
        <dbReference type="ARBA" id="ARBA00022723"/>
    </source>
</evidence>
<dbReference type="GO" id="GO:0020037">
    <property type="term" value="F:heme binding"/>
    <property type="evidence" value="ECO:0007669"/>
    <property type="project" value="InterPro"/>
</dbReference>
<keyword evidence="5" id="KW-0408">Iron</keyword>
<comment type="similarity">
    <text evidence="1">Belongs to the cytochrome P450 family.</text>
</comment>
<dbReference type="Gramene" id="ONK74638">
    <property type="protein sequence ID" value="ONK74638"/>
    <property type="gene ID" value="A4U43_C03F8550"/>
</dbReference>
<dbReference type="AlphaFoldDB" id="A0A5P1F8C9"/>
<dbReference type="InterPro" id="IPR036396">
    <property type="entry name" value="Cyt_P450_sf"/>
</dbReference>
<dbReference type="Pfam" id="PF12609">
    <property type="entry name" value="DUF3774"/>
    <property type="match status" value="1"/>
</dbReference>
<accession>A0A5P1F8C9</accession>